<reference evidence="7 8" key="1">
    <citation type="submission" date="2013-09" db="EMBL/GenBank/DDBJ databases">
        <title>Corchorus capsularis genome sequencing.</title>
        <authorList>
            <person name="Alam M."/>
            <person name="Haque M.S."/>
            <person name="Islam M.S."/>
            <person name="Emdad E.M."/>
            <person name="Islam M.M."/>
            <person name="Ahmed B."/>
            <person name="Halim A."/>
            <person name="Hossen Q.M.M."/>
            <person name="Hossain M.Z."/>
            <person name="Ahmed R."/>
            <person name="Khan M.M."/>
            <person name="Islam R."/>
            <person name="Rashid M.M."/>
            <person name="Khan S.A."/>
            <person name="Rahman M.S."/>
            <person name="Alam M."/>
        </authorList>
    </citation>
    <scope>NUCLEOTIDE SEQUENCE [LARGE SCALE GENOMIC DNA]</scope>
    <source>
        <strain evidence="8">cv. CVL-1</strain>
        <tissue evidence="7">Whole seedling</tissue>
    </source>
</reference>
<keyword evidence="7" id="KW-0695">RNA-directed DNA polymerase</keyword>
<feature type="domain" description="Reverse transcriptase" evidence="2">
    <location>
        <begin position="863"/>
        <end position="1022"/>
    </location>
</feature>
<feature type="region of interest" description="Disordered" evidence="1">
    <location>
        <begin position="1"/>
        <end position="39"/>
    </location>
</feature>
<evidence type="ECO:0000259" key="2">
    <source>
        <dbReference type="Pfam" id="PF00078"/>
    </source>
</evidence>
<keyword evidence="7" id="KW-0548">Nucleotidyltransferase</keyword>
<dbReference type="GO" id="GO:0004523">
    <property type="term" value="F:RNA-DNA hybrid ribonuclease activity"/>
    <property type="evidence" value="ECO:0007669"/>
    <property type="project" value="InterPro"/>
</dbReference>
<dbReference type="InterPro" id="IPR044730">
    <property type="entry name" value="RNase_H-like_dom_plant"/>
</dbReference>
<dbReference type="InterPro" id="IPR025558">
    <property type="entry name" value="DUF4283"/>
</dbReference>
<evidence type="ECO:0000313" key="8">
    <source>
        <dbReference type="Proteomes" id="UP000188268"/>
    </source>
</evidence>
<accession>A0A1R3FYG6</accession>
<feature type="domain" description="Endonuclease/exonuclease/phosphatase" evidence="3">
    <location>
        <begin position="391"/>
        <end position="601"/>
    </location>
</feature>
<dbReference type="CDD" id="cd06222">
    <property type="entry name" value="RNase_H_like"/>
    <property type="match status" value="1"/>
</dbReference>
<dbReference type="InterPro" id="IPR026960">
    <property type="entry name" value="RVT-Znf"/>
</dbReference>
<evidence type="ECO:0000256" key="1">
    <source>
        <dbReference type="SAM" id="MobiDB-lite"/>
    </source>
</evidence>
<evidence type="ECO:0000259" key="5">
    <source>
        <dbReference type="Pfam" id="PF13966"/>
    </source>
</evidence>
<dbReference type="Gene3D" id="3.30.420.10">
    <property type="entry name" value="Ribonuclease H-like superfamily/Ribonuclease H"/>
    <property type="match status" value="1"/>
</dbReference>
<dbReference type="InterPro" id="IPR002156">
    <property type="entry name" value="RNaseH_domain"/>
</dbReference>
<feature type="domain" description="RNase H type-1" evidence="4">
    <location>
        <begin position="1505"/>
        <end position="1618"/>
    </location>
</feature>
<dbReference type="Pfam" id="PF13456">
    <property type="entry name" value="RVT_3"/>
    <property type="match status" value="1"/>
</dbReference>
<dbReference type="CDD" id="cd01650">
    <property type="entry name" value="RT_nLTR_like"/>
    <property type="match status" value="1"/>
</dbReference>
<dbReference type="SUPFAM" id="SSF56219">
    <property type="entry name" value="DNase I-like"/>
    <property type="match status" value="1"/>
</dbReference>
<dbReference type="GO" id="GO:0003676">
    <property type="term" value="F:nucleic acid binding"/>
    <property type="evidence" value="ECO:0007669"/>
    <property type="project" value="InterPro"/>
</dbReference>
<name>A0A1R3FYG6_COCAP</name>
<dbReference type="Pfam" id="PF14111">
    <property type="entry name" value="DUF4283"/>
    <property type="match status" value="1"/>
</dbReference>
<gene>
    <name evidence="7" type="ORF">CCACVL1_30252</name>
</gene>
<dbReference type="GO" id="GO:0003964">
    <property type="term" value="F:RNA-directed DNA polymerase activity"/>
    <property type="evidence" value="ECO:0007669"/>
    <property type="project" value="UniProtKB-KW"/>
</dbReference>
<dbReference type="OrthoDB" id="1100040at2759"/>
<dbReference type="SUPFAM" id="SSF53098">
    <property type="entry name" value="Ribonuclease H-like"/>
    <property type="match status" value="1"/>
</dbReference>
<dbReference type="PANTHER" id="PTHR33116">
    <property type="entry name" value="REVERSE TRANSCRIPTASE ZINC-BINDING DOMAIN-CONTAINING PROTEIN-RELATED-RELATED"/>
    <property type="match status" value="1"/>
</dbReference>
<dbReference type="Pfam" id="PF03372">
    <property type="entry name" value="Exo_endo_phos"/>
    <property type="match status" value="1"/>
</dbReference>
<evidence type="ECO:0000313" key="7">
    <source>
        <dbReference type="EMBL" id="OMO50810.1"/>
    </source>
</evidence>
<dbReference type="InterPro" id="IPR005135">
    <property type="entry name" value="Endo/exonuclease/phosphatase"/>
</dbReference>
<dbReference type="Pfam" id="PF00078">
    <property type="entry name" value="RVT_1"/>
    <property type="match status" value="1"/>
</dbReference>
<dbReference type="Pfam" id="PF13966">
    <property type="entry name" value="zf-RVT"/>
    <property type="match status" value="1"/>
</dbReference>
<comment type="caution">
    <text evidence="7">The sequence shown here is derived from an EMBL/GenBank/DDBJ whole genome shotgun (WGS) entry which is preliminary data.</text>
</comment>
<feature type="compositionally biased region" description="Basic and acidic residues" evidence="1">
    <location>
        <begin position="1"/>
        <end position="14"/>
    </location>
</feature>
<evidence type="ECO:0000259" key="4">
    <source>
        <dbReference type="Pfam" id="PF13456"/>
    </source>
</evidence>
<keyword evidence="7" id="KW-0808">Transferase</keyword>
<dbReference type="STRING" id="210143.A0A1R3FYG6"/>
<dbReference type="PANTHER" id="PTHR33116:SF70">
    <property type="entry name" value="NON-LTR RETROELEMENT REVERSE TRANSCRIPTASE-LIKE PROTEIN"/>
    <property type="match status" value="1"/>
</dbReference>
<feature type="domain" description="Reverse transcriptase zinc-binding" evidence="5">
    <location>
        <begin position="1340"/>
        <end position="1423"/>
    </location>
</feature>
<protein>
    <submittedName>
        <fullName evidence="7">Reverse transcriptase</fullName>
    </submittedName>
</protein>
<evidence type="ECO:0000259" key="3">
    <source>
        <dbReference type="Pfam" id="PF03372"/>
    </source>
</evidence>
<dbReference type="EMBL" id="AWWV01016031">
    <property type="protein sequence ID" value="OMO50810.1"/>
    <property type="molecule type" value="Genomic_DNA"/>
</dbReference>
<sequence>MDGKTEMETRGRSGEEDDQLQRSTKKVKAPEGPSDGHVPAALSFKEAMLGGRRNMITRFDELGSLELDEGLISITQKDGWPSISLSENFKAHIRNQWKDCIIVKLLGVGFCVAKFSSLDDLRRVMDGGPWTVFGHYLTIRRWQPDFNPDTTTIESTVVWVHFPGLPIEYFHSRLLMAIGNTLEKAVKVFFEDRWLSVEYEGLKHICFQCGRAGTTEQCALCPKPAVTEIIPAGKGDDHSGAAGDFGPWMIVQPRKPRKSTNQNLKSRTLIMAGSGVKDGSRVSALAEGGENLNLDASSGNLSAARVSQAKCHMEDSGGRTEGSCDFLEDDDLMEDNFISAGLEAGEKSSDVRFRNPPDKNYSASGVLETQFQDARRGISTPKHLLMNFIIWNSRGTGNKTFRHHAIDMISTYKPSIMAVVELRVSGATARRVLRRLKMPKFHIADPEGFAGGIWLCWEESILSLEVVFSSPQLVHAFVERPGESKFLLSVIYASPILEIRRRLWDSLIEFAGSVDVPWLVMGDFNDVLSSNEKLGGSVPNIGRCLSFSSMILTYGLIDLGFNGSSFTWVNKRKGLARVQERLDRALANSDWRLRFPDAIVQHLPRLHSDHCPILIRCEPVLAMNRSQRPFRFQGMWLSHEGFTAMIDGLWNSLNGNLWGKGEKLTMSLQDWNREEFGNIFERKKKLRARIAGLQRSLSLHYSHQLQLLENGLIREYNQILVQEETFWAQKSRVQWLQQGEKNTRFFHLSTICRRRRNRITMLRDGNGDWVTEIGPLQELVLSYFRDLYTEEEEGKTMLEPLSQPVISSMDGIALAREISPCEVRTALFQTKPWKAPGVDGFQAGFYKKMLGFSGEGLSGFRPFRPISLCTVAYKLITKVLVNRLGPLLGDLIGHLQSSFIPGRQAADNIFIAQEMIHTVKKSRSKNGLMAVKIDLEKAYDRVSWDFLRDTIMAFNFPPSWINLIIFCVESASMSVLWNGEKTEMFHPGRGLWQGDPLSPYPFVLCMEHLGHLILDESQATCIRRVLDTFCAASGARVRLYKSKLYISPHVSRRNAQKTSEILGINSSNDLGKYLGVPLIHGRVVKDTFREMVDKVCTRLNGWKYKFLSLAGRATLISLVTSSIPTYNMLTVRIPQGTIVKLDSMNRRFLWGGSEEKRALHLVCWEDVCRPKIMGGLGLRSMALHNRVLLQKTTWRFLMEPNSLWVKLLRAKYAIPSDVVGFVNSHVCKPSWSYSWRGLFGAIGELSRGLKWRIGTGSHVGFWTDLWLDKPILTELDVIPSHANSAARVSDFIDATGHWNMDFIFAQVPLDVAMKIIAYPLPRVGVLHDAYVWASTPNGKFTTRSAYLNLLNEAGTCLEGSMSWMWKLPIPVRWTYFLWLARRGRLVTNELRLRWGLTTDASCVICGANLEDILHVLRDCIEAKRHVILFATTYWRLWTRRCNHTFQEEGLALDQSDVVQNIMISTTQICALQAPDSSLCLCTKHIHWFPPTSPSVKLNTDEASCGNPGLSGAGGLLRDFTDKWLVGFSAHLGITTNIAAELHALRLGLILAWDEGYRHVECEIDASVVLSLIDDADLKFQPFSSLILDIRELLKREWECKCLHTLREGNFCADVLSKMRCSLDEDYVVFRQPPVEMKGVL</sequence>
<dbReference type="InterPro" id="IPR000477">
    <property type="entry name" value="RT_dom"/>
</dbReference>
<dbReference type="InterPro" id="IPR036397">
    <property type="entry name" value="RNaseH_sf"/>
</dbReference>
<proteinExistence type="predicted"/>
<dbReference type="Gene3D" id="3.60.10.10">
    <property type="entry name" value="Endonuclease/exonuclease/phosphatase"/>
    <property type="match status" value="1"/>
</dbReference>
<dbReference type="Gramene" id="OMO50810">
    <property type="protein sequence ID" value="OMO50810"/>
    <property type="gene ID" value="CCACVL1_30252"/>
</dbReference>
<feature type="domain" description="DUF4283" evidence="6">
    <location>
        <begin position="89"/>
        <end position="149"/>
    </location>
</feature>
<dbReference type="Proteomes" id="UP000188268">
    <property type="component" value="Unassembled WGS sequence"/>
</dbReference>
<keyword evidence="8" id="KW-1185">Reference proteome</keyword>
<dbReference type="InterPro" id="IPR036691">
    <property type="entry name" value="Endo/exonu/phosph_ase_sf"/>
</dbReference>
<organism evidence="7 8">
    <name type="scientific">Corchorus capsularis</name>
    <name type="common">Jute</name>
    <dbReference type="NCBI Taxonomy" id="210143"/>
    <lineage>
        <taxon>Eukaryota</taxon>
        <taxon>Viridiplantae</taxon>
        <taxon>Streptophyta</taxon>
        <taxon>Embryophyta</taxon>
        <taxon>Tracheophyta</taxon>
        <taxon>Spermatophyta</taxon>
        <taxon>Magnoliopsida</taxon>
        <taxon>eudicotyledons</taxon>
        <taxon>Gunneridae</taxon>
        <taxon>Pentapetalae</taxon>
        <taxon>rosids</taxon>
        <taxon>malvids</taxon>
        <taxon>Malvales</taxon>
        <taxon>Malvaceae</taxon>
        <taxon>Grewioideae</taxon>
        <taxon>Apeibeae</taxon>
        <taxon>Corchorus</taxon>
    </lineage>
</organism>
<dbReference type="InterPro" id="IPR012337">
    <property type="entry name" value="RNaseH-like_sf"/>
</dbReference>
<dbReference type="OMA" id="CVESASM"/>
<evidence type="ECO:0000259" key="6">
    <source>
        <dbReference type="Pfam" id="PF14111"/>
    </source>
</evidence>